<protein>
    <submittedName>
        <fullName evidence="2">Uncharacterized protein</fullName>
    </submittedName>
</protein>
<dbReference type="Proteomes" id="UP001215598">
    <property type="component" value="Unassembled WGS sequence"/>
</dbReference>
<reference evidence="2" key="1">
    <citation type="submission" date="2023-03" db="EMBL/GenBank/DDBJ databases">
        <title>Massive genome expansion in bonnet fungi (Mycena s.s.) driven by repeated elements and novel gene families across ecological guilds.</title>
        <authorList>
            <consortium name="Lawrence Berkeley National Laboratory"/>
            <person name="Harder C.B."/>
            <person name="Miyauchi S."/>
            <person name="Viragh M."/>
            <person name="Kuo A."/>
            <person name="Thoen E."/>
            <person name="Andreopoulos B."/>
            <person name="Lu D."/>
            <person name="Skrede I."/>
            <person name="Drula E."/>
            <person name="Henrissat B."/>
            <person name="Morin E."/>
            <person name="Kohler A."/>
            <person name="Barry K."/>
            <person name="LaButti K."/>
            <person name="Morin E."/>
            <person name="Salamov A."/>
            <person name="Lipzen A."/>
            <person name="Mereny Z."/>
            <person name="Hegedus B."/>
            <person name="Baldrian P."/>
            <person name="Stursova M."/>
            <person name="Weitz H."/>
            <person name="Taylor A."/>
            <person name="Grigoriev I.V."/>
            <person name="Nagy L.G."/>
            <person name="Martin F."/>
            <person name="Kauserud H."/>
        </authorList>
    </citation>
    <scope>NUCLEOTIDE SEQUENCE</scope>
    <source>
        <strain evidence="2">CBHHK182m</strain>
    </source>
</reference>
<name>A0AAD7I2Y4_9AGAR</name>
<sequence>YLSLSAPSSVYMSDDYKNDFSDPDFLAIVVRGLLDEIDSGRRTGLPQHSSKEAELLRQALTLDSIANLCVYKDRDQILHSSHTAILVAENGPVSDPVLKHLRDMFDKLKTIRDTLPEDEPISPAHPFIVNPQSPFEAALIDFDVAILLFSWDKFKKRLTKNRRLSNFTLVVNDVLGVAAEERDDLPIEQRNSLAILQASPHLNHDDLDEVGIDLENMLQALNIASTDRTPGDTRPLRILLAKVAGFHQGVAERKELFTLWNDFLKFRVSNPTSGTPQTVKKDPDTLRWLQKVVSIREHARRVARLATSRTLAGILRDVEIVAVPNQISPKIIKMNEKTMHGVLNAAQCNLNKEGGKTPADYLEKLATTAGAVQTNKETLEFEFSNPRPVHCECALLAALHGLPAIPYIGTSKLSCGFCRMYFEAYRTVTRSKIVTQGSHGLATAWRAPTVADSEIDARIRVELAAKLKEAINQGWNTYSRKSLDSQSTVASGEGEDDPDVTEAKQGWNEEYGNLSMFIPYPRRRGLN</sequence>
<dbReference type="Pfam" id="PF14441">
    <property type="entry name" value="OTT_1508_deam"/>
    <property type="match status" value="1"/>
</dbReference>
<gene>
    <name evidence="2" type="ORF">B0H16DRAFT_1578866</name>
</gene>
<proteinExistence type="predicted"/>
<evidence type="ECO:0000313" key="3">
    <source>
        <dbReference type="Proteomes" id="UP001215598"/>
    </source>
</evidence>
<dbReference type="AlphaFoldDB" id="A0AAD7I2Y4"/>
<dbReference type="EMBL" id="JARKIB010000136">
    <property type="protein sequence ID" value="KAJ7733795.1"/>
    <property type="molecule type" value="Genomic_DNA"/>
</dbReference>
<feature type="region of interest" description="Disordered" evidence="1">
    <location>
        <begin position="486"/>
        <end position="507"/>
    </location>
</feature>
<comment type="caution">
    <text evidence="2">The sequence shown here is derived from an EMBL/GenBank/DDBJ whole genome shotgun (WGS) entry which is preliminary data.</text>
</comment>
<evidence type="ECO:0000256" key="1">
    <source>
        <dbReference type="SAM" id="MobiDB-lite"/>
    </source>
</evidence>
<dbReference type="InterPro" id="IPR027796">
    <property type="entry name" value="OTT_1508_deam-like"/>
</dbReference>
<keyword evidence="3" id="KW-1185">Reference proteome</keyword>
<feature type="non-terminal residue" evidence="2">
    <location>
        <position position="527"/>
    </location>
</feature>
<evidence type="ECO:0000313" key="2">
    <source>
        <dbReference type="EMBL" id="KAJ7733795.1"/>
    </source>
</evidence>
<organism evidence="2 3">
    <name type="scientific">Mycena metata</name>
    <dbReference type="NCBI Taxonomy" id="1033252"/>
    <lineage>
        <taxon>Eukaryota</taxon>
        <taxon>Fungi</taxon>
        <taxon>Dikarya</taxon>
        <taxon>Basidiomycota</taxon>
        <taxon>Agaricomycotina</taxon>
        <taxon>Agaricomycetes</taxon>
        <taxon>Agaricomycetidae</taxon>
        <taxon>Agaricales</taxon>
        <taxon>Marasmiineae</taxon>
        <taxon>Mycenaceae</taxon>
        <taxon>Mycena</taxon>
    </lineage>
</organism>
<accession>A0AAD7I2Y4</accession>